<accession>A0A8J5P2G8</accession>
<protein>
    <submittedName>
        <fullName evidence="2">Uncharacterized protein</fullName>
    </submittedName>
</protein>
<organism evidence="2 3">
    <name type="scientific">Fusarium oxysporum f. sp. rapae</name>
    <dbReference type="NCBI Taxonomy" id="485398"/>
    <lineage>
        <taxon>Eukaryota</taxon>
        <taxon>Fungi</taxon>
        <taxon>Dikarya</taxon>
        <taxon>Ascomycota</taxon>
        <taxon>Pezizomycotina</taxon>
        <taxon>Sordariomycetes</taxon>
        <taxon>Hypocreomycetidae</taxon>
        <taxon>Hypocreales</taxon>
        <taxon>Nectriaceae</taxon>
        <taxon>Fusarium</taxon>
        <taxon>Fusarium oxysporum species complex</taxon>
    </lineage>
</organism>
<dbReference type="EMBL" id="JAELUQ010000003">
    <property type="protein sequence ID" value="KAG7417458.1"/>
    <property type="molecule type" value="Genomic_DNA"/>
</dbReference>
<feature type="region of interest" description="Disordered" evidence="1">
    <location>
        <begin position="193"/>
        <end position="213"/>
    </location>
</feature>
<gene>
    <name evidence="2" type="ORF">Forpe1208_v003813</name>
</gene>
<dbReference type="Proteomes" id="UP000694050">
    <property type="component" value="Unassembled WGS sequence"/>
</dbReference>
<comment type="caution">
    <text evidence="2">The sequence shown here is derived from an EMBL/GenBank/DDBJ whole genome shotgun (WGS) entry which is preliminary data.</text>
</comment>
<evidence type="ECO:0000256" key="1">
    <source>
        <dbReference type="SAM" id="MobiDB-lite"/>
    </source>
</evidence>
<feature type="compositionally biased region" description="Acidic residues" evidence="1">
    <location>
        <begin position="278"/>
        <end position="287"/>
    </location>
</feature>
<feature type="region of interest" description="Disordered" evidence="1">
    <location>
        <begin position="255"/>
        <end position="287"/>
    </location>
</feature>
<sequence>MSSVRVNKEQGCRLREEALCDGRSSNTRPTPKYQLCSAFVYPSATLVPLEHRTGHATVPQAMLRDLLRCLFSNSDSSSSRSNNNIARSFHLLIFIAADIMRPCLYSCEPCLKKAMDWYPSKREPKEIPEICIDEEDFDREEFYCGNCGGGGDCDGGTQRMGSLLERFIQHIKTNRRLTKKAYDSKPKTIRLRKKASQASASYSHRSAADPMKNHRAEHKRAIATNTLSCLIDINNSLRVIAQCTLHTSGFRSGIADDPQMPARRGPDKMPEECLWDFPLDEDEDEEN</sequence>
<evidence type="ECO:0000313" key="3">
    <source>
        <dbReference type="Proteomes" id="UP000694050"/>
    </source>
</evidence>
<evidence type="ECO:0000313" key="2">
    <source>
        <dbReference type="EMBL" id="KAG7417458.1"/>
    </source>
</evidence>
<proteinExistence type="predicted"/>
<reference evidence="2" key="1">
    <citation type="submission" date="2021-04" db="EMBL/GenBank/DDBJ databases">
        <title>First draft genome resource for Brassicaceae pathogens Fusarium oxysporum f. sp. raphani and Fusarium oxysporum f. sp. rapae.</title>
        <authorList>
            <person name="Asai S."/>
        </authorList>
    </citation>
    <scope>NUCLEOTIDE SEQUENCE</scope>
    <source>
        <strain evidence="2">Tf1208</strain>
    </source>
</reference>
<dbReference type="AlphaFoldDB" id="A0A8J5P2G8"/>
<name>A0A8J5P2G8_FUSOX</name>